<dbReference type="WBParaSite" id="nRc.2.0.1.t08509-RA">
    <property type="protein sequence ID" value="nRc.2.0.1.t08509-RA"/>
    <property type="gene ID" value="nRc.2.0.1.g08509"/>
</dbReference>
<organism evidence="1 2">
    <name type="scientific">Romanomermis culicivorax</name>
    <name type="common">Nematode worm</name>
    <dbReference type="NCBI Taxonomy" id="13658"/>
    <lineage>
        <taxon>Eukaryota</taxon>
        <taxon>Metazoa</taxon>
        <taxon>Ecdysozoa</taxon>
        <taxon>Nematoda</taxon>
        <taxon>Enoplea</taxon>
        <taxon>Dorylaimia</taxon>
        <taxon>Mermithida</taxon>
        <taxon>Mermithoidea</taxon>
        <taxon>Mermithidae</taxon>
        <taxon>Romanomermis</taxon>
    </lineage>
</organism>
<accession>A0A915I542</accession>
<sequence length="73" mass="8679">MKLESMYHISYFDDFLLAQRASGWKILQTYIRKLHFSLKWIESRFVLMNTVSTCQRNELVISRAPISHACNKL</sequence>
<dbReference type="Proteomes" id="UP000887565">
    <property type="component" value="Unplaced"/>
</dbReference>
<evidence type="ECO:0000313" key="1">
    <source>
        <dbReference type="Proteomes" id="UP000887565"/>
    </source>
</evidence>
<proteinExistence type="predicted"/>
<reference evidence="2" key="1">
    <citation type="submission" date="2022-11" db="UniProtKB">
        <authorList>
            <consortium name="WormBaseParasite"/>
        </authorList>
    </citation>
    <scope>IDENTIFICATION</scope>
</reference>
<keyword evidence="1" id="KW-1185">Reference proteome</keyword>
<dbReference type="AlphaFoldDB" id="A0A915I542"/>
<name>A0A915I542_ROMCU</name>
<evidence type="ECO:0000313" key="2">
    <source>
        <dbReference type="WBParaSite" id="nRc.2.0.1.t08509-RA"/>
    </source>
</evidence>
<protein>
    <submittedName>
        <fullName evidence="2">Reverse transcriptase</fullName>
    </submittedName>
</protein>